<organism evidence="8 9">
    <name type="scientific">Neopusillimonas maritima</name>
    <dbReference type="NCBI Taxonomy" id="2026239"/>
    <lineage>
        <taxon>Bacteria</taxon>
        <taxon>Pseudomonadati</taxon>
        <taxon>Pseudomonadota</taxon>
        <taxon>Betaproteobacteria</taxon>
        <taxon>Burkholderiales</taxon>
        <taxon>Alcaligenaceae</taxon>
        <taxon>Neopusillimonas</taxon>
    </lineage>
</organism>
<feature type="site" description="Participates in a stacking interaction with the thymidine ring of dTDP-4-oxo-6-deoxyglucose" evidence="6">
    <location>
        <position position="136"/>
    </location>
</feature>
<dbReference type="InterPro" id="IPR000888">
    <property type="entry name" value="RmlC-like"/>
</dbReference>
<feature type="active site" description="Proton acceptor" evidence="5">
    <location>
        <position position="62"/>
    </location>
</feature>
<evidence type="ECO:0000256" key="5">
    <source>
        <dbReference type="PIRSR" id="PIRSR600888-1"/>
    </source>
</evidence>
<reference evidence="8 9" key="1">
    <citation type="submission" date="2017-08" db="EMBL/GenBank/DDBJ databases">
        <title>Pusillimonas indicus sp. nov., a member of the family Alcaligenaceae isolated from surface seawater.</title>
        <authorList>
            <person name="Li J."/>
        </authorList>
    </citation>
    <scope>NUCLEOTIDE SEQUENCE [LARGE SCALE GENOMIC DNA]</scope>
    <source>
        <strain evidence="8 9">L52-1-41</strain>
    </source>
</reference>
<dbReference type="PANTHER" id="PTHR21047">
    <property type="entry name" value="DTDP-6-DEOXY-D-GLUCOSE-3,5 EPIMERASE"/>
    <property type="match status" value="1"/>
</dbReference>
<dbReference type="OrthoDB" id="9800680at2"/>
<comment type="function">
    <text evidence="2 7">Catalyzes the epimerization of the C3' and C5'positions of dTDP-6-deoxy-D-xylo-4-hexulose, forming dTDP-6-deoxy-L-lyxo-4-hexulose.</text>
</comment>
<accession>A0A3A1YTQ7</accession>
<dbReference type="PANTHER" id="PTHR21047:SF2">
    <property type="entry name" value="THYMIDINE DIPHOSPHO-4-KETO-RHAMNOSE 3,5-EPIMERASE"/>
    <property type="match status" value="1"/>
</dbReference>
<dbReference type="RefSeq" id="WP_119515837.1">
    <property type="nucleotide sequence ID" value="NZ_NQYH01000003.1"/>
</dbReference>
<evidence type="ECO:0000256" key="6">
    <source>
        <dbReference type="PIRSR" id="PIRSR600888-3"/>
    </source>
</evidence>
<dbReference type="InterPro" id="IPR011051">
    <property type="entry name" value="RmlC_Cupin_sf"/>
</dbReference>
<dbReference type="Gene3D" id="2.60.120.10">
    <property type="entry name" value="Jelly Rolls"/>
    <property type="match status" value="1"/>
</dbReference>
<dbReference type="EMBL" id="NQYH01000003">
    <property type="protein sequence ID" value="RIY41592.1"/>
    <property type="molecule type" value="Genomic_DNA"/>
</dbReference>
<evidence type="ECO:0000256" key="3">
    <source>
        <dbReference type="ARBA" id="ARBA00012098"/>
    </source>
</evidence>
<evidence type="ECO:0000313" key="9">
    <source>
        <dbReference type="Proteomes" id="UP000266206"/>
    </source>
</evidence>
<name>A0A3A1YTQ7_9BURK</name>
<comment type="subunit">
    <text evidence="7">Homodimer.</text>
</comment>
<evidence type="ECO:0000313" key="8">
    <source>
        <dbReference type="EMBL" id="RIY41592.1"/>
    </source>
</evidence>
<sequence>MHITPLAIPEVMLVEPPVFQDARGYFMESFHQQKLDTALGRKVSFVQDNVSYSERNVLRGLHYQRPQAQGKLVQVLNGEVFDVAVDLRRGSRTFGQWAGQTLNSPKQLLWVPEGFAHGFLVLSDSATVLYRVTAHYAPENEHTLAWNDPALGIHWPLRCTPRLSEKDQQGLRLQMAPVFD</sequence>
<comment type="caution">
    <text evidence="8">The sequence shown here is derived from an EMBL/GenBank/DDBJ whole genome shotgun (WGS) entry which is preliminary data.</text>
</comment>
<evidence type="ECO:0000256" key="7">
    <source>
        <dbReference type="RuleBase" id="RU364069"/>
    </source>
</evidence>
<dbReference type="InterPro" id="IPR014710">
    <property type="entry name" value="RmlC-like_jellyroll"/>
</dbReference>
<protein>
    <recommendedName>
        <fullName evidence="4 7">dTDP-4-dehydrorhamnose 3,5-epimerase</fullName>
        <ecNumber evidence="3 7">5.1.3.13</ecNumber>
    </recommendedName>
    <alternativeName>
        <fullName evidence="7">Thymidine diphospho-4-keto-rhamnose 3,5-epimerase</fullName>
    </alternativeName>
</protein>
<dbReference type="UniPathway" id="UPA00124"/>
<dbReference type="GO" id="GO:0000271">
    <property type="term" value="P:polysaccharide biosynthetic process"/>
    <property type="evidence" value="ECO:0007669"/>
    <property type="project" value="TreeGrafter"/>
</dbReference>
<comment type="catalytic activity">
    <reaction evidence="1 7">
        <text>dTDP-4-dehydro-6-deoxy-alpha-D-glucose = dTDP-4-dehydro-beta-L-rhamnose</text>
        <dbReference type="Rhea" id="RHEA:16969"/>
        <dbReference type="ChEBI" id="CHEBI:57649"/>
        <dbReference type="ChEBI" id="CHEBI:62830"/>
        <dbReference type="EC" id="5.1.3.13"/>
    </reaction>
</comment>
<dbReference type="EC" id="5.1.3.13" evidence="3 7"/>
<dbReference type="GO" id="GO:0005829">
    <property type="term" value="C:cytosol"/>
    <property type="evidence" value="ECO:0007669"/>
    <property type="project" value="TreeGrafter"/>
</dbReference>
<comment type="pathway">
    <text evidence="7">Carbohydrate biosynthesis; dTDP-L-rhamnose biosynthesis.</text>
</comment>
<evidence type="ECO:0000256" key="1">
    <source>
        <dbReference type="ARBA" id="ARBA00001298"/>
    </source>
</evidence>
<comment type="similarity">
    <text evidence="7">Belongs to the dTDP-4-dehydrorhamnose 3,5-epimerase family.</text>
</comment>
<gene>
    <name evidence="8" type="primary">rfbC</name>
    <name evidence="8" type="ORF">CJP73_06370</name>
</gene>
<dbReference type="AlphaFoldDB" id="A0A3A1YTQ7"/>
<dbReference type="Pfam" id="PF00908">
    <property type="entry name" value="dTDP_sugar_isom"/>
    <property type="match status" value="1"/>
</dbReference>
<dbReference type="GO" id="GO:0019305">
    <property type="term" value="P:dTDP-rhamnose biosynthetic process"/>
    <property type="evidence" value="ECO:0007669"/>
    <property type="project" value="UniProtKB-UniRule"/>
</dbReference>
<dbReference type="NCBIfam" id="TIGR01221">
    <property type="entry name" value="rmlC"/>
    <property type="match status" value="1"/>
</dbReference>
<dbReference type="GO" id="GO:0008830">
    <property type="term" value="F:dTDP-4-dehydrorhamnose 3,5-epimerase activity"/>
    <property type="evidence" value="ECO:0007669"/>
    <property type="project" value="UniProtKB-UniRule"/>
</dbReference>
<evidence type="ECO:0000256" key="4">
    <source>
        <dbReference type="ARBA" id="ARBA00019595"/>
    </source>
</evidence>
<dbReference type="SUPFAM" id="SSF51182">
    <property type="entry name" value="RmlC-like cupins"/>
    <property type="match status" value="1"/>
</dbReference>
<evidence type="ECO:0000256" key="2">
    <source>
        <dbReference type="ARBA" id="ARBA00001997"/>
    </source>
</evidence>
<proteinExistence type="inferred from homology"/>
<keyword evidence="7" id="KW-0413">Isomerase</keyword>
<dbReference type="CDD" id="cd00438">
    <property type="entry name" value="cupin_RmlC"/>
    <property type="match status" value="1"/>
</dbReference>
<feature type="active site" description="Proton donor" evidence="5">
    <location>
        <position position="130"/>
    </location>
</feature>
<dbReference type="Proteomes" id="UP000266206">
    <property type="component" value="Unassembled WGS sequence"/>
</dbReference>